<reference evidence="2" key="2">
    <citation type="submission" date="2020-05" db="UniProtKB">
        <authorList>
            <consortium name="EnsemblMetazoa"/>
        </authorList>
    </citation>
    <scope>IDENTIFICATION</scope>
</reference>
<accession>A0A084VHQ2</accession>
<dbReference type="VEuPathDB" id="VectorBase:ASIC004718"/>
<name>A0A084VHQ2_ANOSI</name>
<protein>
    <submittedName>
        <fullName evidence="1">AGAP002684-PA-like protein</fullName>
    </submittedName>
</protein>
<dbReference type="Proteomes" id="UP000030765">
    <property type="component" value="Unassembled WGS sequence"/>
</dbReference>
<reference evidence="1 3" key="1">
    <citation type="journal article" date="2014" name="BMC Genomics">
        <title>Genome sequence of Anopheles sinensis provides insight into genetics basis of mosquito competence for malaria parasites.</title>
        <authorList>
            <person name="Zhou D."/>
            <person name="Zhang D."/>
            <person name="Ding G."/>
            <person name="Shi L."/>
            <person name="Hou Q."/>
            <person name="Ye Y."/>
            <person name="Xu Y."/>
            <person name="Zhou H."/>
            <person name="Xiong C."/>
            <person name="Li S."/>
            <person name="Yu J."/>
            <person name="Hong S."/>
            <person name="Yu X."/>
            <person name="Zou P."/>
            <person name="Chen C."/>
            <person name="Chang X."/>
            <person name="Wang W."/>
            <person name="Lv Y."/>
            <person name="Sun Y."/>
            <person name="Ma L."/>
            <person name="Shen B."/>
            <person name="Zhu C."/>
        </authorList>
    </citation>
    <scope>NUCLEOTIDE SEQUENCE [LARGE SCALE GENOMIC DNA]</scope>
</reference>
<organism evidence="1">
    <name type="scientific">Anopheles sinensis</name>
    <name type="common">Mosquito</name>
    <dbReference type="NCBI Taxonomy" id="74873"/>
    <lineage>
        <taxon>Eukaryota</taxon>
        <taxon>Metazoa</taxon>
        <taxon>Ecdysozoa</taxon>
        <taxon>Arthropoda</taxon>
        <taxon>Hexapoda</taxon>
        <taxon>Insecta</taxon>
        <taxon>Pterygota</taxon>
        <taxon>Neoptera</taxon>
        <taxon>Endopterygota</taxon>
        <taxon>Diptera</taxon>
        <taxon>Nematocera</taxon>
        <taxon>Culicoidea</taxon>
        <taxon>Culicidae</taxon>
        <taxon>Anophelinae</taxon>
        <taxon>Anopheles</taxon>
    </lineage>
</organism>
<dbReference type="AlphaFoldDB" id="A0A084VHQ2"/>
<proteinExistence type="predicted"/>
<evidence type="ECO:0000313" key="1">
    <source>
        <dbReference type="EMBL" id="KFB37496.1"/>
    </source>
</evidence>
<evidence type="ECO:0000313" key="2">
    <source>
        <dbReference type="EnsemblMetazoa" id="ASIC004718-PA"/>
    </source>
</evidence>
<gene>
    <name evidence="1" type="ORF">ZHAS_00004718</name>
</gene>
<evidence type="ECO:0000313" key="3">
    <source>
        <dbReference type="Proteomes" id="UP000030765"/>
    </source>
</evidence>
<dbReference type="EnsemblMetazoa" id="ASIC004718-RA">
    <property type="protein sequence ID" value="ASIC004718-PA"/>
    <property type="gene ID" value="ASIC004718"/>
</dbReference>
<sequence>MDHDPTGAALFFRAFLGCAGSEYRSLDRQCRRTTRRNVRSVHTLGRVFEYSAAGMTPAWMRDSTPEGMPGDRLSRF</sequence>
<keyword evidence="3" id="KW-1185">Reference proteome</keyword>
<dbReference type="EMBL" id="KE524843">
    <property type="protein sequence ID" value="KFB37496.1"/>
    <property type="molecule type" value="Genomic_DNA"/>
</dbReference>
<dbReference type="EMBL" id="ATLV01013198">
    <property type="status" value="NOT_ANNOTATED_CDS"/>
    <property type="molecule type" value="Genomic_DNA"/>
</dbReference>